<proteinExistence type="predicted"/>
<feature type="chain" id="PRO_5009385653" evidence="2">
    <location>
        <begin position="33"/>
        <end position="439"/>
    </location>
</feature>
<feature type="region of interest" description="Disordered" evidence="1">
    <location>
        <begin position="340"/>
        <end position="416"/>
    </location>
</feature>
<evidence type="ECO:0000313" key="5">
    <source>
        <dbReference type="Proteomes" id="UP000011715"/>
    </source>
</evidence>
<evidence type="ECO:0000256" key="2">
    <source>
        <dbReference type="SAM" id="SignalP"/>
    </source>
</evidence>
<reference evidence="4" key="5">
    <citation type="submission" date="2015-06" db="UniProtKB">
        <authorList>
            <consortium name="EnsemblFungi"/>
        </authorList>
    </citation>
    <scope>IDENTIFICATION</scope>
    <source>
        <strain evidence="4">ATCC 64411</strain>
    </source>
</reference>
<dbReference type="STRING" id="644358.A0A0C4E1P4"/>
<keyword evidence="2" id="KW-0732">Signal</keyword>
<dbReference type="EnsemblFungi" id="MAPG_06311T0">
    <property type="protein sequence ID" value="MAPG_06311T0"/>
    <property type="gene ID" value="MAPG_06311"/>
</dbReference>
<dbReference type="Proteomes" id="UP000011715">
    <property type="component" value="Unassembled WGS sequence"/>
</dbReference>
<protein>
    <submittedName>
        <fullName evidence="3 4">Uncharacterized protein</fullName>
    </submittedName>
</protein>
<dbReference type="eggNOG" id="ENOG502SW5S">
    <property type="taxonomic scope" value="Eukaryota"/>
</dbReference>
<dbReference type="EMBL" id="ADBL01001523">
    <property type="status" value="NOT_ANNOTATED_CDS"/>
    <property type="molecule type" value="Genomic_DNA"/>
</dbReference>
<dbReference type="VEuPathDB" id="FungiDB:MAPG_06311"/>
<evidence type="ECO:0000313" key="4">
    <source>
        <dbReference type="EnsemblFungi" id="MAPG_06311T0"/>
    </source>
</evidence>
<evidence type="ECO:0000256" key="1">
    <source>
        <dbReference type="SAM" id="MobiDB-lite"/>
    </source>
</evidence>
<name>A0A0C4E1P4_MAGP6</name>
<dbReference type="AlphaFoldDB" id="A0A0C4E1P4"/>
<reference evidence="3" key="1">
    <citation type="submission" date="2010-05" db="EMBL/GenBank/DDBJ databases">
        <title>The Genome Sequence of Magnaporthe poae strain ATCC 64411.</title>
        <authorList>
            <consortium name="The Broad Institute Genome Sequencing Platform"/>
            <consortium name="Broad Institute Genome Sequencing Center for Infectious Disease"/>
            <person name="Ma L.-J."/>
            <person name="Dead R."/>
            <person name="Young S."/>
            <person name="Zeng Q."/>
            <person name="Koehrsen M."/>
            <person name="Alvarado L."/>
            <person name="Berlin A."/>
            <person name="Chapman S.B."/>
            <person name="Chen Z."/>
            <person name="Freedman E."/>
            <person name="Gellesch M."/>
            <person name="Goldberg J."/>
            <person name="Griggs A."/>
            <person name="Gujja S."/>
            <person name="Heilman E.R."/>
            <person name="Heiman D."/>
            <person name="Hepburn T."/>
            <person name="Howarth C."/>
            <person name="Jen D."/>
            <person name="Larson L."/>
            <person name="Mehta T."/>
            <person name="Neiman D."/>
            <person name="Pearson M."/>
            <person name="Roberts A."/>
            <person name="Saif S."/>
            <person name="Shea T."/>
            <person name="Shenoy N."/>
            <person name="Sisk P."/>
            <person name="Stolte C."/>
            <person name="Sykes S."/>
            <person name="Walk T."/>
            <person name="White J."/>
            <person name="Yandava C."/>
            <person name="Haas B."/>
            <person name="Nusbaum C."/>
            <person name="Birren B."/>
        </authorList>
    </citation>
    <scope>NUCLEOTIDE SEQUENCE</scope>
    <source>
        <strain evidence="3">ATCC 64411</strain>
    </source>
</reference>
<accession>A0A0C4E1P4</accession>
<feature type="compositionally biased region" description="Basic and acidic residues" evidence="1">
    <location>
        <begin position="354"/>
        <end position="363"/>
    </location>
</feature>
<dbReference type="OrthoDB" id="5200039at2759"/>
<reference evidence="5" key="2">
    <citation type="submission" date="2010-05" db="EMBL/GenBank/DDBJ databases">
        <title>The genome sequence of Magnaporthe poae strain ATCC 64411.</title>
        <authorList>
            <person name="Ma L.-J."/>
            <person name="Dead R."/>
            <person name="Young S."/>
            <person name="Zeng Q."/>
            <person name="Koehrsen M."/>
            <person name="Alvarado L."/>
            <person name="Berlin A."/>
            <person name="Chapman S.B."/>
            <person name="Chen Z."/>
            <person name="Freedman E."/>
            <person name="Gellesch M."/>
            <person name="Goldberg J."/>
            <person name="Griggs A."/>
            <person name="Gujja S."/>
            <person name="Heilman E.R."/>
            <person name="Heiman D."/>
            <person name="Hepburn T."/>
            <person name="Howarth C."/>
            <person name="Jen D."/>
            <person name="Larson L."/>
            <person name="Mehta T."/>
            <person name="Neiman D."/>
            <person name="Pearson M."/>
            <person name="Roberts A."/>
            <person name="Saif S."/>
            <person name="Shea T."/>
            <person name="Shenoy N."/>
            <person name="Sisk P."/>
            <person name="Stolte C."/>
            <person name="Sykes S."/>
            <person name="Walk T."/>
            <person name="White J."/>
            <person name="Yandava C."/>
            <person name="Haas B."/>
            <person name="Nusbaum C."/>
            <person name="Birren B."/>
        </authorList>
    </citation>
    <scope>NUCLEOTIDE SEQUENCE [LARGE SCALE GENOMIC DNA]</scope>
    <source>
        <strain evidence="5">ATCC 64411 / 73-15</strain>
    </source>
</reference>
<reference evidence="4" key="4">
    <citation type="journal article" date="2015" name="G3 (Bethesda)">
        <title>Genome sequences of three phytopathogenic species of the Magnaporthaceae family of fungi.</title>
        <authorList>
            <person name="Okagaki L.H."/>
            <person name="Nunes C.C."/>
            <person name="Sailsbery J."/>
            <person name="Clay B."/>
            <person name="Brown D."/>
            <person name="John T."/>
            <person name="Oh Y."/>
            <person name="Young N."/>
            <person name="Fitzgerald M."/>
            <person name="Haas B.J."/>
            <person name="Zeng Q."/>
            <person name="Young S."/>
            <person name="Adiconis X."/>
            <person name="Fan L."/>
            <person name="Levin J.Z."/>
            <person name="Mitchell T.K."/>
            <person name="Okubara P.A."/>
            <person name="Farman M.L."/>
            <person name="Kohn L.M."/>
            <person name="Birren B."/>
            <person name="Ma L.-J."/>
            <person name="Dean R.A."/>
        </authorList>
    </citation>
    <scope>NUCLEOTIDE SEQUENCE</scope>
    <source>
        <strain evidence="4">ATCC 64411 / 73-15</strain>
    </source>
</reference>
<keyword evidence="5" id="KW-1185">Reference proteome</keyword>
<feature type="region of interest" description="Disordered" evidence="1">
    <location>
        <begin position="176"/>
        <end position="222"/>
    </location>
</feature>
<reference evidence="3" key="3">
    <citation type="submission" date="2011-03" db="EMBL/GenBank/DDBJ databases">
        <title>Annotation of Magnaporthe poae ATCC 64411.</title>
        <authorList>
            <person name="Ma L.-J."/>
            <person name="Dead R."/>
            <person name="Young S.K."/>
            <person name="Zeng Q."/>
            <person name="Gargeya S."/>
            <person name="Fitzgerald M."/>
            <person name="Haas B."/>
            <person name="Abouelleil A."/>
            <person name="Alvarado L."/>
            <person name="Arachchi H.M."/>
            <person name="Berlin A."/>
            <person name="Brown A."/>
            <person name="Chapman S.B."/>
            <person name="Chen Z."/>
            <person name="Dunbar C."/>
            <person name="Freedman E."/>
            <person name="Gearin G."/>
            <person name="Gellesch M."/>
            <person name="Goldberg J."/>
            <person name="Griggs A."/>
            <person name="Gujja S."/>
            <person name="Heiman D."/>
            <person name="Howarth C."/>
            <person name="Larson L."/>
            <person name="Lui A."/>
            <person name="MacDonald P.J.P."/>
            <person name="Mehta T."/>
            <person name="Montmayeur A."/>
            <person name="Murphy C."/>
            <person name="Neiman D."/>
            <person name="Pearson M."/>
            <person name="Priest M."/>
            <person name="Roberts A."/>
            <person name="Saif S."/>
            <person name="Shea T."/>
            <person name="Shenoy N."/>
            <person name="Sisk P."/>
            <person name="Stolte C."/>
            <person name="Sykes S."/>
            <person name="Yandava C."/>
            <person name="Wortman J."/>
            <person name="Nusbaum C."/>
            <person name="Birren B."/>
        </authorList>
    </citation>
    <scope>NUCLEOTIDE SEQUENCE</scope>
    <source>
        <strain evidence="3">ATCC 64411</strain>
    </source>
</reference>
<dbReference type="EMBL" id="GL876970">
    <property type="protein sequence ID" value="KLU87310.1"/>
    <property type="molecule type" value="Genomic_DNA"/>
</dbReference>
<feature type="signal peptide" evidence="2">
    <location>
        <begin position="1"/>
        <end position="32"/>
    </location>
</feature>
<evidence type="ECO:0000313" key="3">
    <source>
        <dbReference type="EMBL" id="KLU87310.1"/>
    </source>
</evidence>
<feature type="compositionally biased region" description="Polar residues" evidence="1">
    <location>
        <begin position="206"/>
        <end position="216"/>
    </location>
</feature>
<sequence>MRRVVERTPHFTLVALLHIVVGAFPPVPDAHSRRPNAPPDASQRPPIPGCMAPFVQPEADLAAGCCPASPASPAILFSFFCGLFLPSASFMFLSPVHSWLAIQSGLARPRIPQPWGHRSNKDGRFLPLEHGKTGTDAPATPPTLPDICGLPKRTSYTVVAVLGIVEIAAAVGSRRPRLHGGQQQRLRPKTSPVCKDQPGRTKLARSAQQHQEPYSCTTPSASTASRLASTSATGQTALPWATQQLSLSILDGSPLALACIGNPITRNCLQACARAATYTHLVLFASLSPPSSRSRRETCFGGFADQTAKIQPLTLAPGRPSRTYRCLLVSTVLSGLGLSGPTRTRSKLSAPKIPKRDEQRSMDLGDGARILHAWPSPSPSPVPWTSPVRESSGISSGTRRDPTRPKVGAMTLSTRRMSKCLEHRGGDQLFQRHARVGDD</sequence>
<gene>
    <name evidence="3" type="ORF">MAPG_06311</name>
</gene>
<organism evidence="4 5">
    <name type="scientific">Magnaporthiopsis poae (strain ATCC 64411 / 73-15)</name>
    <name type="common">Kentucky bluegrass fungus</name>
    <name type="synonym">Magnaporthe poae</name>
    <dbReference type="NCBI Taxonomy" id="644358"/>
    <lineage>
        <taxon>Eukaryota</taxon>
        <taxon>Fungi</taxon>
        <taxon>Dikarya</taxon>
        <taxon>Ascomycota</taxon>
        <taxon>Pezizomycotina</taxon>
        <taxon>Sordariomycetes</taxon>
        <taxon>Sordariomycetidae</taxon>
        <taxon>Magnaporthales</taxon>
        <taxon>Magnaporthaceae</taxon>
        <taxon>Magnaporthiopsis</taxon>
    </lineage>
</organism>